<evidence type="ECO:0000313" key="1">
    <source>
        <dbReference type="EMBL" id="KAG9485473.1"/>
    </source>
</evidence>
<dbReference type="AlphaFoldDB" id="A0A8J6FD59"/>
<dbReference type="Proteomes" id="UP000770717">
    <property type="component" value="Unassembled WGS sequence"/>
</dbReference>
<organism evidence="1 2">
    <name type="scientific">Eleutherodactylus coqui</name>
    <name type="common">Puerto Rican coqui</name>
    <dbReference type="NCBI Taxonomy" id="57060"/>
    <lineage>
        <taxon>Eukaryota</taxon>
        <taxon>Metazoa</taxon>
        <taxon>Chordata</taxon>
        <taxon>Craniata</taxon>
        <taxon>Vertebrata</taxon>
        <taxon>Euteleostomi</taxon>
        <taxon>Amphibia</taxon>
        <taxon>Batrachia</taxon>
        <taxon>Anura</taxon>
        <taxon>Neobatrachia</taxon>
        <taxon>Hyloidea</taxon>
        <taxon>Eleutherodactylidae</taxon>
        <taxon>Eleutherodactylinae</taxon>
        <taxon>Eleutherodactylus</taxon>
        <taxon>Eleutherodactylus</taxon>
    </lineage>
</organism>
<accession>A0A8J6FD59</accession>
<comment type="caution">
    <text evidence="1">The sequence shown here is derived from an EMBL/GenBank/DDBJ whole genome shotgun (WGS) entry which is preliminary data.</text>
</comment>
<proteinExistence type="predicted"/>
<sequence length="123" mass="14064">MLIKLILRMERMLCSTVPVTGHFLRLREIPPPLSNYVMVLQRGTHDGRRFVSNYGNTCLNVLFCVDHVTLEKGTCGANTRGRSENKRYKPNFGFNGYTILKVPSSPDEHEVDWFSQLFGGRLC</sequence>
<protein>
    <submittedName>
        <fullName evidence="1">Uncharacterized protein</fullName>
    </submittedName>
</protein>
<dbReference type="EMBL" id="WNTK01000004">
    <property type="protein sequence ID" value="KAG9485473.1"/>
    <property type="molecule type" value="Genomic_DNA"/>
</dbReference>
<keyword evidence="2" id="KW-1185">Reference proteome</keyword>
<reference evidence="1" key="1">
    <citation type="thesis" date="2020" institute="ProQuest LLC" country="789 East Eisenhower Parkway, Ann Arbor, MI, USA">
        <title>Comparative Genomics and Chromosome Evolution.</title>
        <authorList>
            <person name="Mudd A.B."/>
        </authorList>
    </citation>
    <scope>NUCLEOTIDE SEQUENCE</scope>
    <source>
        <strain evidence="1">HN-11 Male</strain>
        <tissue evidence="1">Kidney and liver</tissue>
    </source>
</reference>
<evidence type="ECO:0000313" key="2">
    <source>
        <dbReference type="Proteomes" id="UP000770717"/>
    </source>
</evidence>
<name>A0A8J6FD59_ELECQ</name>
<gene>
    <name evidence="1" type="ORF">GDO78_008515</name>
</gene>